<accession>A0A8B8LRB7</accession>
<reference evidence="2" key="2">
    <citation type="submission" date="2025-08" db="UniProtKB">
        <authorList>
            <consortium name="RefSeq"/>
        </authorList>
    </citation>
    <scope>IDENTIFICATION</scope>
    <source>
        <tissue evidence="2">Young leaves</tissue>
    </source>
</reference>
<dbReference type="PANTHER" id="PTHR46741">
    <property type="entry name" value="OS09G0413600 PROTEIN"/>
    <property type="match status" value="1"/>
</dbReference>
<protein>
    <submittedName>
        <fullName evidence="2">Uncharacterized protein LOC113867624</fullName>
    </submittedName>
</protein>
<keyword evidence="1" id="KW-1185">Reference proteome</keyword>
<dbReference type="GeneID" id="113867624"/>
<reference evidence="1" key="1">
    <citation type="journal article" date="2019" name="Toxins">
        <title>Detection of Abrin-Like and Prepropulchellin-Like Toxin Genes and Transcripts Using Whole Genome Sequencing and Full-Length Transcript Sequencing of Abrus precatorius.</title>
        <authorList>
            <person name="Hovde B.T."/>
            <person name="Daligault H.E."/>
            <person name="Hanschen E.R."/>
            <person name="Kunde Y.A."/>
            <person name="Johnson M.B."/>
            <person name="Starkenburg S.R."/>
            <person name="Johnson S.L."/>
        </authorList>
    </citation>
    <scope>NUCLEOTIDE SEQUENCE [LARGE SCALE GENOMIC DNA]</scope>
</reference>
<dbReference type="PANTHER" id="PTHR46741:SF2">
    <property type="entry name" value="RIBOSOMAL PROTEIN L34AE"/>
    <property type="match status" value="1"/>
</dbReference>
<dbReference type="Proteomes" id="UP000694853">
    <property type="component" value="Unplaced"/>
</dbReference>
<dbReference type="KEGG" id="aprc:113867624"/>
<proteinExistence type="predicted"/>
<evidence type="ECO:0000313" key="2">
    <source>
        <dbReference type="RefSeq" id="XP_027358830.1"/>
    </source>
</evidence>
<name>A0A8B8LRB7_ABRPR</name>
<organism evidence="1 2">
    <name type="scientific">Abrus precatorius</name>
    <name type="common">Indian licorice</name>
    <name type="synonym">Glycine abrus</name>
    <dbReference type="NCBI Taxonomy" id="3816"/>
    <lineage>
        <taxon>Eukaryota</taxon>
        <taxon>Viridiplantae</taxon>
        <taxon>Streptophyta</taxon>
        <taxon>Embryophyta</taxon>
        <taxon>Tracheophyta</taxon>
        <taxon>Spermatophyta</taxon>
        <taxon>Magnoliopsida</taxon>
        <taxon>eudicotyledons</taxon>
        <taxon>Gunneridae</taxon>
        <taxon>Pentapetalae</taxon>
        <taxon>rosids</taxon>
        <taxon>fabids</taxon>
        <taxon>Fabales</taxon>
        <taxon>Fabaceae</taxon>
        <taxon>Papilionoideae</taxon>
        <taxon>50 kb inversion clade</taxon>
        <taxon>NPAAA clade</taxon>
        <taxon>indigoferoid/millettioid clade</taxon>
        <taxon>Abreae</taxon>
        <taxon>Abrus</taxon>
    </lineage>
</organism>
<gene>
    <name evidence="2" type="primary">LOC113867624</name>
</gene>
<dbReference type="InterPro" id="IPR012870">
    <property type="entry name" value="DUF1666"/>
</dbReference>
<evidence type="ECO:0000313" key="1">
    <source>
        <dbReference type="Proteomes" id="UP000694853"/>
    </source>
</evidence>
<sequence length="695" mass="81683">MDPFSGYIWIFLSKLVQTLFWPFPRIIMRYCSHEALNSGCSSNLCHENYQTESNNSGTKTEAEAGCSKCYIDAELKCEIFEESNDTIQFQLECRHQNDSNGSENVTNYAGILGLQVEETTKLVFKFQYQTWNCSEEFKACYSENFDSVNIDSDKSSSLLDEQEPPIFTFKEPCVGSKDFHFENYSDFLSERIFEPESCESVSMQQRSPIISIGDEVLLETDFGTTIELDTLGNHDEENAALTKENLDFGSEKNTENLYDVDRDTMNEIRKLEETRMQTLEMEKSKGYCFQDKHRITLHGSKGSDIEDSHKFDAQWEHQDLIEQLKMELNKVRAIGLPTIIENCESPRIMEDLKSWKIDEKFQHSSTTNELPKLYKSYTERMRNFDILNYQKLYAIGSFKSEDLLQSFSSHENTFSAITSFLPHIFHHCRNKKSEPGPLKFMREFYGDLEEVYVGQLCLSWEFLQWEYEKALELCESDQYRLQSYNEVAEEFQQFQVLLQRFIENEPFQGPRVEYYVRNRCVMRNLLQIPVIREDSTKEEKKSKTRDEDKDEITSDMLIEILEESIRIIWLFIRADKDASSLTHKGPRETQLELQDPADSEFLMEIQAELQKKEKKLSEFSKSRSSILKKFLKHEKDGRDHFLYFSSLVIMKLVWRVLKMSKISRDQLVWCHNKLNSISFINRKINIEPSFLLFPC</sequence>
<dbReference type="AlphaFoldDB" id="A0A8B8LRB7"/>
<dbReference type="OrthoDB" id="772197at2759"/>
<dbReference type="Pfam" id="PF07891">
    <property type="entry name" value="DUF1666"/>
    <property type="match status" value="1"/>
</dbReference>
<dbReference type="RefSeq" id="XP_027358830.1">
    <property type="nucleotide sequence ID" value="XM_027503029.1"/>
</dbReference>